<dbReference type="EMBL" id="CP018632">
    <property type="protein sequence ID" value="ASJ76505.1"/>
    <property type="molecule type" value="Genomic_DNA"/>
</dbReference>
<dbReference type="KEGG" id="gai:IMCC3135_32300"/>
<dbReference type="Gene3D" id="1.10.10.10">
    <property type="entry name" value="Winged helix-like DNA-binding domain superfamily/Winged helix DNA-binding domain"/>
    <property type="match status" value="1"/>
</dbReference>
<dbReference type="PANTHER" id="PTHR30537">
    <property type="entry name" value="HTH-TYPE TRANSCRIPTIONAL REGULATOR"/>
    <property type="match status" value="1"/>
</dbReference>
<sequence>MDKYTEMLVFSKAADMGSFSAAARELDLTPSAVSKLITRLEDRLGARLFQRTTRKLSMTAEGHAFNDRCGAILDEIKQAEDAVMALHDKVSGTLRITTVSAFARLQMIKMMPEFMATYPDLRVELELTEREVDLVGEGVDVALVLSDGLTDESLVARRLTVNKRIICASPEYLAKHGTPQTPEDLLNHNCLTHSAIHHFNDWEFSSAEGVRVQRVKGNFHTNSASALHEAVKAGIGIARLASYVVQSSIEKGVVVPLLQEHTVDNSTIQLVYPHRRHLSNKVRVFTDFMVGKFTPNPPWERKAS</sequence>
<dbReference type="CDD" id="cd08422">
    <property type="entry name" value="PBP2_CrgA_like"/>
    <property type="match status" value="1"/>
</dbReference>
<keyword evidence="3" id="KW-0238">DNA-binding</keyword>
<dbReference type="InterPro" id="IPR036390">
    <property type="entry name" value="WH_DNA-bd_sf"/>
</dbReference>
<dbReference type="InterPro" id="IPR000847">
    <property type="entry name" value="LysR_HTH_N"/>
</dbReference>
<evidence type="ECO:0000313" key="6">
    <source>
        <dbReference type="EMBL" id="ASJ76505.1"/>
    </source>
</evidence>
<keyword evidence="4" id="KW-0804">Transcription</keyword>
<keyword evidence="2" id="KW-0805">Transcription regulation</keyword>
<evidence type="ECO:0000256" key="2">
    <source>
        <dbReference type="ARBA" id="ARBA00023015"/>
    </source>
</evidence>
<dbReference type="RefSeq" id="WP_088921273.1">
    <property type="nucleotide sequence ID" value="NZ_CP018632.1"/>
</dbReference>
<organism evidence="6 7">
    <name type="scientific">Granulosicoccus antarcticus IMCC3135</name>
    <dbReference type="NCBI Taxonomy" id="1192854"/>
    <lineage>
        <taxon>Bacteria</taxon>
        <taxon>Pseudomonadati</taxon>
        <taxon>Pseudomonadota</taxon>
        <taxon>Gammaproteobacteria</taxon>
        <taxon>Chromatiales</taxon>
        <taxon>Granulosicoccaceae</taxon>
        <taxon>Granulosicoccus</taxon>
    </lineage>
</organism>
<dbReference type="OrthoDB" id="8885940at2"/>
<dbReference type="PROSITE" id="PS50931">
    <property type="entry name" value="HTH_LYSR"/>
    <property type="match status" value="1"/>
</dbReference>
<evidence type="ECO:0000256" key="4">
    <source>
        <dbReference type="ARBA" id="ARBA00023163"/>
    </source>
</evidence>
<dbReference type="GO" id="GO:0003700">
    <property type="term" value="F:DNA-binding transcription factor activity"/>
    <property type="evidence" value="ECO:0007669"/>
    <property type="project" value="InterPro"/>
</dbReference>
<dbReference type="PRINTS" id="PR00039">
    <property type="entry name" value="HTHLYSR"/>
</dbReference>
<feature type="domain" description="HTH lysR-type" evidence="5">
    <location>
        <begin position="1"/>
        <end position="59"/>
    </location>
</feature>
<reference evidence="6 7" key="1">
    <citation type="submission" date="2016-12" db="EMBL/GenBank/DDBJ databases">
        <authorList>
            <person name="Song W.-J."/>
            <person name="Kurnit D.M."/>
        </authorList>
    </citation>
    <scope>NUCLEOTIDE SEQUENCE [LARGE SCALE GENOMIC DNA]</scope>
    <source>
        <strain evidence="6 7">IMCC3135</strain>
    </source>
</reference>
<evidence type="ECO:0000259" key="5">
    <source>
        <dbReference type="PROSITE" id="PS50931"/>
    </source>
</evidence>
<dbReference type="InterPro" id="IPR058163">
    <property type="entry name" value="LysR-type_TF_proteobact-type"/>
</dbReference>
<dbReference type="AlphaFoldDB" id="A0A2Z2P127"/>
<dbReference type="GO" id="GO:0003677">
    <property type="term" value="F:DNA binding"/>
    <property type="evidence" value="ECO:0007669"/>
    <property type="project" value="UniProtKB-KW"/>
</dbReference>
<dbReference type="FunFam" id="1.10.10.10:FF:000001">
    <property type="entry name" value="LysR family transcriptional regulator"/>
    <property type="match status" value="1"/>
</dbReference>
<protein>
    <submittedName>
        <fullName evidence="6">HTH-type transcriptional regulator DmlR</fullName>
    </submittedName>
</protein>
<dbReference type="PANTHER" id="PTHR30537:SF5">
    <property type="entry name" value="HTH-TYPE TRANSCRIPTIONAL ACTIVATOR TTDR-RELATED"/>
    <property type="match status" value="1"/>
</dbReference>
<dbReference type="Proteomes" id="UP000250079">
    <property type="component" value="Chromosome"/>
</dbReference>
<dbReference type="SUPFAM" id="SSF53850">
    <property type="entry name" value="Periplasmic binding protein-like II"/>
    <property type="match status" value="1"/>
</dbReference>
<evidence type="ECO:0000256" key="3">
    <source>
        <dbReference type="ARBA" id="ARBA00023125"/>
    </source>
</evidence>
<dbReference type="Gene3D" id="3.40.190.290">
    <property type="match status" value="1"/>
</dbReference>
<evidence type="ECO:0000256" key="1">
    <source>
        <dbReference type="ARBA" id="ARBA00009437"/>
    </source>
</evidence>
<dbReference type="FunFam" id="3.40.190.290:FF:000001">
    <property type="entry name" value="Transcriptional regulator, LysR family"/>
    <property type="match status" value="1"/>
</dbReference>
<dbReference type="Pfam" id="PF00126">
    <property type="entry name" value="HTH_1"/>
    <property type="match status" value="1"/>
</dbReference>
<dbReference type="SUPFAM" id="SSF46785">
    <property type="entry name" value="Winged helix' DNA-binding domain"/>
    <property type="match status" value="1"/>
</dbReference>
<gene>
    <name evidence="6" type="primary">dmlR_15</name>
    <name evidence="6" type="ORF">IMCC3135_32300</name>
</gene>
<comment type="similarity">
    <text evidence="1">Belongs to the LysR transcriptional regulatory family.</text>
</comment>
<evidence type="ECO:0000313" key="7">
    <source>
        <dbReference type="Proteomes" id="UP000250079"/>
    </source>
</evidence>
<keyword evidence="7" id="KW-1185">Reference proteome</keyword>
<proteinExistence type="inferred from homology"/>
<dbReference type="Pfam" id="PF03466">
    <property type="entry name" value="LysR_substrate"/>
    <property type="match status" value="1"/>
</dbReference>
<name>A0A2Z2P127_9GAMM</name>
<dbReference type="InterPro" id="IPR005119">
    <property type="entry name" value="LysR_subst-bd"/>
</dbReference>
<accession>A0A2Z2P127</accession>
<dbReference type="InterPro" id="IPR036388">
    <property type="entry name" value="WH-like_DNA-bd_sf"/>
</dbReference>